<dbReference type="Pfam" id="PF10972">
    <property type="entry name" value="CsiV"/>
    <property type="match status" value="1"/>
</dbReference>
<feature type="region of interest" description="Disordered" evidence="1">
    <location>
        <begin position="130"/>
        <end position="149"/>
    </location>
</feature>
<dbReference type="RefSeq" id="WP_344796422.1">
    <property type="nucleotide sequence ID" value="NZ_BAABBN010000004.1"/>
</dbReference>
<gene>
    <name evidence="3" type="ORF">GCM10022277_11700</name>
</gene>
<accession>A0ABP7MDZ3</accession>
<sequence length="334" mass="37902">MKITLTPLAVALSLSAFLFCSPSRAENDINASELSKDLQRIPTHTQPNTVAPSNDSLKEPLEPLSDWFKVEVVIFKHLNSPVTEVFPTHVDFQPPAAKLLQLSGFDYPPEFNEMAQRKEISYSNQRAILTPKISDQSEPTPETDAQPPASNTISYHQEPLELLAGAHRQLNKNPNYEVLISTAWKQPMVEKGDAPTMHLVAGNWFDNEPEFEGFLKISKQRYLHAYADLFLHRYSLKTEVELTDTKPLFSGIQPPESTQGLQHHHVNLFDLSSVVNENLYSEDTTKESKYISSEVFYISEDRIMKHSKDLYYLDHPKLGALIKVTPIDQLKAEE</sequence>
<dbReference type="EMBL" id="BAABBN010000004">
    <property type="protein sequence ID" value="GAA3918198.1"/>
    <property type="molecule type" value="Genomic_DNA"/>
</dbReference>
<dbReference type="InterPro" id="IPR021241">
    <property type="entry name" value="CsiV"/>
</dbReference>
<feature type="compositionally biased region" description="Polar residues" evidence="1">
    <location>
        <begin position="130"/>
        <end position="140"/>
    </location>
</feature>
<dbReference type="Proteomes" id="UP001501565">
    <property type="component" value="Unassembled WGS sequence"/>
</dbReference>
<evidence type="ECO:0008006" key="5">
    <source>
        <dbReference type="Google" id="ProtNLM"/>
    </source>
</evidence>
<evidence type="ECO:0000313" key="4">
    <source>
        <dbReference type="Proteomes" id="UP001501565"/>
    </source>
</evidence>
<keyword evidence="4" id="KW-1185">Reference proteome</keyword>
<reference evidence="4" key="1">
    <citation type="journal article" date="2019" name="Int. J. Syst. Evol. Microbiol.">
        <title>The Global Catalogue of Microorganisms (GCM) 10K type strain sequencing project: providing services to taxonomists for standard genome sequencing and annotation.</title>
        <authorList>
            <consortium name="The Broad Institute Genomics Platform"/>
            <consortium name="The Broad Institute Genome Sequencing Center for Infectious Disease"/>
            <person name="Wu L."/>
            <person name="Ma J."/>
        </authorList>
    </citation>
    <scope>NUCLEOTIDE SEQUENCE [LARGE SCALE GENOMIC DNA]</scope>
    <source>
        <strain evidence="4">JCM 17551</strain>
    </source>
</reference>
<feature type="signal peptide" evidence="2">
    <location>
        <begin position="1"/>
        <end position="25"/>
    </location>
</feature>
<feature type="chain" id="PRO_5045589169" description="Peptidoglycan-binding protein CsiV" evidence="2">
    <location>
        <begin position="26"/>
        <end position="334"/>
    </location>
</feature>
<name>A0ABP7MDZ3_9GAMM</name>
<evidence type="ECO:0000256" key="2">
    <source>
        <dbReference type="SAM" id="SignalP"/>
    </source>
</evidence>
<evidence type="ECO:0000313" key="3">
    <source>
        <dbReference type="EMBL" id="GAA3918198.1"/>
    </source>
</evidence>
<keyword evidence="2" id="KW-0732">Signal</keyword>
<organism evidence="3 4">
    <name type="scientific">Litoribacillus peritrichatus</name>
    <dbReference type="NCBI Taxonomy" id="718191"/>
    <lineage>
        <taxon>Bacteria</taxon>
        <taxon>Pseudomonadati</taxon>
        <taxon>Pseudomonadota</taxon>
        <taxon>Gammaproteobacteria</taxon>
        <taxon>Oceanospirillales</taxon>
        <taxon>Oceanospirillaceae</taxon>
        <taxon>Litoribacillus</taxon>
    </lineage>
</organism>
<comment type="caution">
    <text evidence="3">The sequence shown here is derived from an EMBL/GenBank/DDBJ whole genome shotgun (WGS) entry which is preliminary data.</text>
</comment>
<protein>
    <recommendedName>
        <fullName evidence="5">Peptidoglycan-binding protein CsiV</fullName>
    </recommendedName>
</protein>
<proteinExistence type="predicted"/>
<evidence type="ECO:0000256" key="1">
    <source>
        <dbReference type="SAM" id="MobiDB-lite"/>
    </source>
</evidence>